<accession>A0A6A6UVW8</accession>
<feature type="region of interest" description="Disordered" evidence="2">
    <location>
        <begin position="1"/>
        <end position="123"/>
    </location>
</feature>
<reference evidence="3" key="1">
    <citation type="journal article" date="2020" name="Stud. Mycol.">
        <title>101 Dothideomycetes genomes: a test case for predicting lifestyles and emergence of pathogens.</title>
        <authorList>
            <person name="Haridas S."/>
            <person name="Albert R."/>
            <person name="Binder M."/>
            <person name="Bloem J."/>
            <person name="Labutti K."/>
            <person name="Salamov A."/>
            <person name="Andreopoulos B."/>
            <person name="Baker S."/>
            <person name="Barry K."/>
            <person name="Bills G."/>
            <person name="Bluhm B."/>
            <person name="Cannon C."/>
            <person name="Castanera R."/>
            <person name="Culley D."/>
            <person name="Daum C."/>
            <person name="Ezra D."/>
            <person name="Gonzalez J."/>
            <person name="Henrissat B."/>
            <person name="Kuo A."/>
            <person name="Liang C."/>
            <person name="Lipzen A."/>
            <person name="Lutzoni F."/>
            <person name="Magnuson J."/>
            <person name="Mondo S."/>
            <person name="Nolan M."/>
            <person name="Ohm R."/>
            <person name="Pangilinan J."/>
            <person name="Park H.-J."/>
            <person name="Ramirez L."/>
            <person name="Alfaro M."/>
            <person name="Sun H."/>
            <person name="Tritt A."/>
            <person name="Yoshinaga Y."/>
            <person name="Zwiers L.-H."/>
            <person name="Turgeon B."/>
            <person name="Goodwin S."/>
            <person name="Spatafora J."/>
            <person name="Crous P."/>
            <person name="Grigoriev I."/>
        </authorList>
    </citation>
    <scope>NUCLEOTIDE SEQUENCE</scope>
    <source>
        <strain evidence="3">CBS 115976</strain>
    </source>
</reference>
<keyword evidence="4" id="KW-1185">Reference proteome</keyword>
<feature type="compositionally biased region" description="Low complexity" evidence="2">
    <location>
        <begin position="67"/>
        <end position="81"/>
    </location>
</feature>
<feature type="compositionally biased region" description="Low complexity" evidence="2">
    <location>
        <begin position="35"/>
        <end position="50"/>
    </location>
</feature>
<dbReference type="EMBL" id="MU004230">
    <property type="protein sequence ID" value="KAF2675218.1"/>
    <property type="molecule type" value="Genomic_DNA"/>
</dbReference>
<name>A0A6A6UVW8_9PEZI</name>
<dbReference type="Proteomes" id="UP000799302">
    <property type="component" value="Unassembled WGS sequence"/>
</dbReference>
<evidence type="ECO:0000313" key="3">
    <source>
        <dbReference type="EMBL" id="KAF2675218.1"/>
    </source>
</evidence>
<evidence type="ECO:0000256" key="1">
    <source>
        <dbReference type="SAM" id="Coils"/>
    </source>
</evidence>
<feature type="coiled-coil region" evidence="1">
    <location>
        <begin position="311"/>
        <end position="338"/>
    </location>
</feature>
<dbReference type="AlphaFoldDB" id="A0A6A6UVW8"/>
<protein>
    <submittedName>
        <fullName evidence="3">Uncharacterized protein</fullName>
    </submittedName>
</protein>
<organism evidence="3 4">
    <name type="scientific">Microthyrium microscopicum</name>
    <dbReference type="NCBI Taxonomy" id="703497"/>
    <lineage>
        <taxon>Eukaryota</taxon>
        <taxon>Fungi</taxon>
        <taxon>Dikarya</taxon>
        <taxon>Ascomycota</taxon>
        <taxon>Pezizomycotina</taxon>
        <taxon>Dothideomycetes</taxon>
        <taxon>Dothideomycetes incertae sedis</taxon>
        <taxon>Microthyriales</taxon>
        <taxon>Microthyriaceae</taxon>
        <taxon>Microthyrium</taxon>
    </lineage>
</organism>
<proteinExistence type="predicted"/>
<evidence type="ECO:0000256" key="2">
    <source>
        <dbReference type="SAM" id="MobiDB-lite"/>
    </source>
</evidence>
<evidence type="ECO:0000313" key="4">
    <source>
        <dbReference type="Proteomes" id="UP000799302"/>
    </source>
</evidence>
<sequence length="339" mass="38918">MSDFGDKMESSSPPRLQQINEQQSNRFPLHLDQWPQSNPSASPSNLPNQALNPTDRDMHPDMWLDNSVVSSSVVTPSESESGASTNSWVDGSDVESTESDSKGAEDMDTPNLPILSVDEKKTYQRMESSKLAPIRDEVDGVYRCHRCAFEVDHGECTGCLTHYEGYIIDEGYPLREVDSERLLEHHHEFNNEDVDSHITHKGKSRVTPNQRDLEAHSLDVERPISKDLYIDDTEVPNQRDIESSSSVLDTWLRRLKPRLKRLSQNTLSQANNFLTSTSEKDNLELTRETYKTDKKAITGLRLERWGHELFKIQMKQQYEEMRETIETLKREIRGLKGEL</sequence>
<keyword evidence="1" id="KW-0175">Coiled coil</keyword>
<feature type="compositionally biased region" description="Polar residues" evidence="2">
    <location>
        <begin position="10"/>
        <end position="26"/>
    </location>
</feature>
<gene>
    <name evidence="3" type="ORF">BT63DRAFT_450204</name>
</gene>